<organism evidence="2 3">
    <name type="scientific">Adiantum capillus-veneris</name>
    <name type="common">Maidenhair fern</name>
    <dbReference type="NCBI Taxonomy" id="13818"/>
    <lineage>
        <taxon>Eukaryota</taxon>
        <taxon>Viridiplantae</taxon>
        <taxon>Streptophyta</taxon>
        <taxon>Embryophyta</taxon>
        <taxon>Tracheophyta</taxon>
        <taxon>Polypodiopsida</taxon>
        <taxon>Polypodiidae</taxon>
        <taxon>Polypodiales</taxon>
        <taxon>Pteridineae</taxon>
        <taxon>Pteridaceae</taxon>
        <taxon>Vittarioideae</taxon>
        <taxon>Adiantum</taxon>
    </lineage>
</organism>
<dbReference type="PANTHER" id="PTHR24148">
    <property type="entry name" value="ANKYRIN REPEAT DOMAIN-CONTAINING PROTEIN 39 HOMOLOG-RELATED"/>
    <property type="match status" value="1"/>
</dbReference>
<dbReference type="AlphaFoldDB" id="A0A9D4UMQ1"/>
<comment type="caution">
    <text evidence="2">The sequence shown here is derived from an EMBL/GenBank/DDBJ whole genome shotgun (WGS) entry which is preliminary data.</text>
</comment>
<keyword evidence="3" id="KW-1185">Reference proteome</keyword>
<sequence>MASEFDRYRQAFQQHLHAKSGDVGKKPFHDRELPMHWAVRAVGNRAREKFLEKASLQPPPQVRLIDCKATCEQEKVVLIDWYVEQVGFSAISHTFGMEVYNVFDCECTSICSAQVPRCSGKPCPQHLDRADPRNRVVTDILNMCAILYRKAGVAYAWHDGVCIAQHNSTEVGDTIKNIGWVYAYAMETIIFLHYVGRPMAPIRHDGDLESRWQTRVWTLQEAALSKCRRYCVRVGTSELGDCQSLQELEEKIALWYRDDSSEITVIEEDSFWKILEELYSVIVPLCMQTTNPKAWRWCGCILDCMDTLRYTCFQFPSIAIALEMCSNRNSKHEGDRINSILALAGVKDFVAPKDVNVEDSTIEFFRRQGQQGLARAVFTTNLMFNTMDMDGKFHTWVPNLANPLKSVYETAYMGAHLGDILGDGVNGGNIYTSLVENFIRFTVQDNGWIELRGELACVAVKFTVSSIAARREAQQESQQYEGPLVVLARAERPGLAMDLRLDIDGLKASLAQAASLEMGTAVVPIQGQSWVEESPLEGDCCKPASWRRVASTLMWKAIRFFLCYSDNGEHGGSSAAAGGRGASAQQVENAVASLVSSGEFARACSSMTESSGMAVIPSVSTTGALAALTGAPAMELGMPVLPVLSGRANFRPLVGGREIQNGESFYAHLVFSVPALQRHQNNTDNSMERDWSVPGLLVQGKKLKHPVYKIGCLELNKQLKHVLTKLLATNSLAIIDSLVVR</sequence>
<evidence type="ECO:0000259" key="1">
    <source>
        <dbReference type="Pfam" id="PF06985"/>
    </source>
</evidence>
<dbReference type="Pfam" id="PF06985">
    <property type="entry name" value="HET"/>
    <property type="match status" value="1"/>
</dbReference>
<dbReference type="OrthoDB" id="2958217at2759"/>
<name>A0A9D4UMQ1_ADICA</name>
<reference evidence="2" key="1">
    <citation type="submission" date="2021-01" db="EMBL/GenBank/DDBJ databases">
        <title>Adiantum capillus-veneris genome.</title>
        <authorList>
            <person name="Fang Y."/>
            <person name="Liao Q."/>
        </authorList>
    </citation>
    <scope>NUCLEOTIDE SEQUENCE</scope>
    <source>
        <strain evidence="2">H3</strain>
        <tissue evidence="2">Leaf</tissue>
    </source>
</reference>
<dbReference type="InterPro" id="IPR052895">
    <property type="entry name" value="HetReg/Transcr_Mod"/>
</dbReference>
<feature type="domain" description="Heterokaryon incompatibility" evidence="1">
    <location>
        <begin position="135"/>
        <end position="192"/>
    </location>
</feature>
<dbReference type="InterPro" id="IPR010730">
    <property type="entry name" value="HET"/>
</dbReference>
<accession>A0A9D4UMQ1</accession>
<dbReference type="EMBL" id="JABFUD020000014">
    <property type="protein sequence ID" value="KAI5070770.1"/>
    <property type="molecule type" value="Genomic_DNA"/>
</dbReference>
<evidence type="ECO:0000313" key="2">
    <source>
        <dbReference type="EMBL" id="KAI5070770.1"/>
    </source>
</evidence>
<dbReference type="PANTHER" id="PTHR24148:SF64">
    <property type="entry name" value="HETEROKARYON INCOMPATIBILITY DOMAIN-CONTAINING PROTEIN"/>
    <property type="match status" value="1"/>
</dbReference>
<protein>
    <recommendedName>
        <fullName evidence="1">Heterokaryon incompatibility domain-containing protein</fullName>
    </recommendedName>
</protein>
<dbReference type="Proteomes" id="UP000886520">
    <property type="component" value="Chromosome 14"/>
</dbReference>
<evidence type="ECO:0000313" key="3">
    <source>
        <dbReference type="Proteomes" id="UP000886520"/>
    </source>
</evidence>
<proteinExistence type="predicted"/>
<gene>
    <name evidence="2" type="ORF">GOP47_0015113</name>
</gene>